<dbReference type="EMBL" id="JBHSRI010000009">
    <property type="protein sequence ID" value="MFC6039475.1"/>
    <property type="molecule type" value="Genomic_DNA"/>
</dbReference>
<reference evidence="3" key="1">
    <citation type="journal article" date="2019" name="Int. J. Syst. Evol. Microbiol.">
        <title>The Global Catalogue of Microorganisms (GCM) 10K type strain sequencing project: providing services to taxonomists for standard genome sequencing and annotation.</title>
        <authorList>
            <consortium name="The Broad Institute Genomics Platform"/>
            <consortium name="The Broad Institute Genome Sequencing Center for Infectious Disease"/>
            <person name="Wu L."/>
            <person name="Ma J."/>
        </authorList>
    </citation>
    <scope>NUCLEOTIDE SEQUENCE [LARGE SCALE GENOMIC DNA]</scope>
    <source>
        <strain evidence="3">CCUG 54527</strain>
    </source>
</reference>
<feature type="compositionally biased region" description="Basic and acidic residues" evidence="1">
    <location>
        <begin position="12"/>
        <end position="24"/>
    </location>
</feature>
<evidence type="ECO:0000256" key="1">
    <source>
        <dbReference type="SAM" id="MobiDB-lite"/>
    </source>
</evidence>
<sequence length="40" mass="4907">MSDYQHNSKLRLKVEMERERDHELGQQMAARLERQAHREV</sequence>
<evidence type="ECO:0000313" key="2">
    <source>
        <dbReference type="EMBL" id="MFC6039475.1"/>
    </source>
</evidence>
<protein>
    <submittedName>
        <fullName evidence="2">Uncharacterized protein</fullName>
    </submittedName>
</protein>
<evidence type="ECO:0000313" key="3">
    <source>
        <dbReference type="Proteomes" id="UP001596170"/>
    </source>
</evidence>
<name>A0ABW1L685_9BACL</name>
<dbReference type="InterPro" id="IPR058676">
    <property type="entry name" value="YuzK"/>
</dbReference>
<comment type="caution">
    <text evidence="2">The sequence shown here is derived from an EMBL/GenBank/DDBJ whole genome shotgun (WGS) entry which is preliminary data.</text>
</comment>
<dbReference type="Proteomes" id="UP001596170">
    <property type="component" value="Unassembled WGS sequence"/>
</dbReference>
<feature type="region of interest" description="Disordered" evidence="1">
    <location>
        <begin position="1"/>
        <end position="24"/>
    </location>
</feature>
<organism evidence="2 3">
    <name type="scientific">Paenisporosarcina macmurdoensis</name>
    <dbReference type="NCBI Taxonomy" id="212659"/>
    <lineage>
        <taxon>Bacteria</taxon>
        <taxon>Bacillati</taxon>
        <taxon>Bacillota</taxon>
        <taxon>Bacilli</taxon>
        <taxon>Bacillales</taxon>
        <taxon>Caryophanaceae</taxon>
        <taxon>Paenisporosarcina</taxon>
    </lineage>
</organism>
<keyword evidence="3" id="KW-1185">Reference proteome</keyword>
<dbReference type="Pfam" id="PF26149">
    <property type="entry name" value="YuzK"/>
    <property type="match status" value="1"/>
</dbReference>
<proteinExistence type="predicted"/>
<dbReference type="RefSeq" id="WP_377733572.1">
    <property type="nucleotide sequence ID" value="NZ_JBHSRI010000009.1"/>
</dbReference>
<accession>A0ABW1L685</accession>
<gene>
    <name evidence="2" type="ORF">ACFPYN_08570</name>
</gene>